<dbReference type="KEGG" id="mphy:MCBMB27_00744"/>
<sequence>MPEPVTTTTDTTEARPVPRWRLEPETYSPRVVDREIAPWLHQNFRSATNFRGDVEIMLQIGEHFGLTERDLRFLLHLLKTAIRHAESRGDEVVSLSDRQWHIFKSIRRRFIRSYCNVSTFMNYLKAIRGADHSPISSSRDHAAPSHI</sequence>
<evidence type="ECO:0000313" key="3">
    <source>
        <dbReference type="Proteomes" id="UP000185487"/>
    </source>
</evidence>
<name>A0AAE8HUY3_9HYPH</name>
<evidence type="ECO:0000313" key="1">
    <source>
        <dbReference type="EMBL" id="APT30035.1"/>
    </source>
</evidence>
<dbReference type="RefSeq" id="WP_139231616.1">
    <property type="nucleotide sequence ID" value="NZ_CP015367.1"/>
</dbReference>
<proteinExistence type="predicted"/>
<dbReference type="Proteomes" id="UP000199140">
    <property type="component" value="Unassembled WGS sequence"/>
</dbReference>
<evidence type="ECO:0000313" key="4">
    <source>
        <dbReference type="Proteomes" id="UP000199140"/>
    </source>
</evidence>
<dbReference type="Proteomes" id="UP000185487">
    <property type="component" value="Chromosome"/>
</dbReference>
<reference evidence="2 4" key="2">
    <citation type="submission" date="2016-10" db="EMBL/GenBank/DDBJ databases">
        <authorList>
            <person name="Varghese N."/>
            <person name="Submissions S."/>
        </authorList>
    </citation>
    <scope>NUCLEOTIDE SEQUENCE [LARGE SCALE GENOMIC DNA]</scope>
    <source>
        <strain evidence="2 4">CBMB27</strain>
    </source>
</reference>
<gene>
    <name evidence="1" type="ORF">MCBMB27_00744</name>
    <name evidence="2" type="ORF">SAMN05192567_12044</name>
</gene>
<dbReference type="EMBL" id="FOPK01000020">
    <property type="protein sequence ID" value="SFH32266.1"/>
    <property type="molecule type" value="Genomic_DNA"/>
</dbReference>
<dbReference type="AlphaFoldDB" id="A0AAE8HUY3"/>
<evidence type="ECO:0000313" key="2">
    <source>
        <dbReference type="EMBL" id="SFH32266.1"/>
    </source>
</evidence>
<protein>
    <submittedName>
        <fullName evidence="2">Uncharacterized protein</fullName>
    </submittedName>
</protein>
<keyword evidence="3" id="KW-1185">Reference proteome</keyword>
<reference evidence="1 3" key="1">
    <citation type="submission" date="2016-04" db="EMBL/GenBank/DDBJ databases">
        <title>Complete genome sequencing and analysis of CBMB27, Methylobacterium phyllosphaerae isolated from leaf tissues of rice (Oryza sativa L.).</title>
        <authorList>
            <person name="Lee Y."/>
            <person name="Hwangbo K."/>
            <person name="Chung H."/>
            <person name="Yoo J."/>
            <person name="Kim K.Y."/>
            <person name="Sa T.M."/>
            <person name="Um Y."/>
            <person name="Madhaiyan M."/>
        </authorList>
    </citation>
    <scope>NUCLEOTIDE SEQUENCE [LARGE SCALE GENOMIC DNA]</scope>
    <source>
        <strain evidence="1 3">CBMB27</strain>
    </source>
</reference>
<dbReference type="EMBL" id="CP015367">
    <property type="protein sequence ID" value="APT30035.1"/>
    <property type="molecule type" value="Genomic_DNA"/>
</dbReference>
<accession>A0AAE8HUY3</accession>
<organism evidence="2 4">
    <name type="scientific">Methylobacterium phyllosphaerae</name>
    <dbReference type="NCBI Taxonomy" id="418223"/>
    <lineage>
        <taxon>Bacteria</taxon>
        <taxon>Pseudomonadati</taxon>
        <taxon>Pseudomonadota</taxon>
        <taxon>Alphaproteobacteria</taxon>
        <taxon>Hyphomicrobiales</taxon>
        <taxon>Methylobacteriaceae</taxon>
        <taxon>Methylobacterium</taxon>
    </lineage>
</organism>